<dbReference type="AlphaFoldDB" id="A0A7W7ZQ30"/>
<organism evidence="2 3">
    <name type="scientific">Granulicella mallensis</name>
    <dbReference type="NCBI Taxonomy" id="940614"/>
    <lineage>
        <taxon>Bacteria</taxon>
        <taxon>Pseudomonadati</taxon>
        <taxon>Acidobacteriota</taxon>
        <taxon>Terriglobia</taxon>
        <taxon>Terriglobales</taxon>
        <taxon>Acidobacteriaceae</taxon>
        <taxon>Granulicella</taxon>
    </lineage>
</organism>
<comment type="caution">
    <text evidence="2">The sequence shown here is derived from an EMBL/GenBank/DDBJ whole genome shotgun (WGS) entry which is preliminary data.</text>
</comment>
<feature type="chain" id="PRO_5031279145" description="DUF2911 domain-containing protein" evidence="1">
    <location>
        <begin position="23"/>
        <end position="177"/>
    </location>
</feature>
<protein>
    <recommendedName>
        <fullName evidence="4">DUF2911 domain-containing protein</fullName>
    </recommendedName>
</protein>
<name>A0A7W7ZQ30_9BACT</name>
<dbReference type="Proteomes" id="UP000584867">
    <property type="component" value="Unassembled WGS sequence"/>
</dbReference>
<keyword evidence="1" id="KW-0732">Signal</keyword>
<dbReference type="RefSeq" id="WP_184255099.1">
    <property type="nucleotide sequence ID" value="NZ_JACHIO010000007.1"/>
</dbReference>
<gene>
    <name evidence="2" type="ORF">HDF15_002063</name>
</gene>
<dbReference type="Pfam" id="PF11138">
    <property type="entry name" value="DUF2911"/>
    <property type="match status" value="1"/>
</dbReference>
<evidence type="ECO:0000256" key="1">
    <source>
        <dbReference type="SAM" id="SignalP"/>
    </source>
</evidence>
<dbReference type="EMBL" id="JACHIO010000007">
    <property type="protein sequence ID" value="MBB5063718.1"/>
    <property type="molecule type" value="Genomic_DNA"/>
</dbReference>
<evidence type="ECO:0000313" key="2">
    <source>
        <dbReference type="EMBL" id="MBB5063718.1"/>
    </source>
</evidence>
<accession>A0A7W7ZQ30</accession>
<evidence type="ECO:0000313" key="3">
    <source>
        <dbReference type="Proteomes" id="UP000584867"/>
    </source>
</evidence>
<evidence type="ECO:0008006" key="4">
    <source>
        <dbReference type="Google" id="ProtNLM"/>
    </source>
</evidence>
<sequence length="177" mass="19100">MISLRTALLAAALAPLTLVSVAQKPLASPAATAETTLAGKTVSIKYNSPAMRGRKIMGDLVPYGQVWRTGANPATTLVTATDLKIGTLDVPAGTYTIYSLPAAPGTPWQLIINKQNGQWGTEYHQEQDLGRTPMQASHLAAPQESMSIGFEKTKRNSTELHVKWENTDEWVKVEAAK</sequence>
<reference evidence="2 3" key="1">
    <citation type="submission" date="2020-08" db="EMBL/GenBank/DDBJ databases">
        <title>Genomic Encyclopedia of Type Strains, Phase IV (KMG-V): Genome sequencing to study the core and pangenomes of soil and plant-associated prokaryotes.</title>
        <authorList>
            <person name="Whitman W."/>
        </authorList>
    </citation>
    <scope>NUCLEOTIDE SEQUENCE [LARGE SCALE GENOMIC DNA]</scope>
    <source>
        <strain evidence="2 3">X5P3</strain>
    </source>
</reference>
<proteinExistence type="predicted"/>
<feature type="signal peptide" evidence="1">
    <location>
        <begin position="1"/>
        <end position="22"/>
    </location>
</feature>
<dbReference type="InterPro" id="IPR021314">
    <property type="entry name" value="DUF2911"/>
</dbReference>